<keyword evidence="2" id="KW-1185">Reference proteome</keyword>
<evidence type="ECO:0000313" key="1">
    <source>
        <dbReference type="EMBL" id="MBB4943786.1"/>
    </source>
</evidence>
<protein>
    <submittedName>
        <fullName evidence="1">Uncharacterized protein</fullName>
    </submittedName>
</protein>
<name>A0A7W7WE47_9ACTN</name>
<reference evidence="1 2" key="1">
    <citation type="submission" date="2020-08" db="EMBL/GenBank/DDBJ databases">
        <title>Sequencing the genomes of 1000 actinobacteria strains.</title>
        <authorList>
            <person name="Klenk H.-P."/>
        </authorList>
    </citation>
    <scope>NUCLEOTIDE SEQUENCE [LARGE SCALE GENOMIC DNA]</scope>
    <source>
        <strain evidence="1 2">DSM 43023</strain>
    </source>
</reference>
<organism evidence="1 2">
    <name type="scientific">Streptosporangium album</name>
    <dbReference type="NCBI Taxonomy" id="47479"/>
    <lineage>
        <taxon>Bacteria</taxon>
        <taxon>Bacillati</taxon>
        <taxon>Actinomycetota</taxon>
        <taxon>Actinomycetes</taxon>
        <taxon>Streptosporangiales</taxon>
        <taxon>Streptosporangiaceae</taxon>
        <taxon>Streptosporangium</taxon>
    </lineage>
</organism>
<dbReference type="Proteomes" id="UP000534286">
    <property type="component" value="Unassembled WGS sequence"/>
</dbReference>
<proteinExistence type="predicted"/>
<dbReference type="EMBL" id="JACHJU010000006">
    <property type="protein sequence ID" value="MBB4943786.1"/>
    <property type="molecule type" value="Genomic_DNA"/>
</dbReference>
<gene>
    <name evidence="1" type="ORF">FHR32_008187</name>
</gene>
<comment type="caution">
    <text evidence="1">The sequence shown here is derived from an EMBL/GenBank/DDBJ whole genome shotgun (WGS) entry which is preliminary data.</text>
</comment>
<dbReference type="AlphaFoldDB" id="A0A7W7WE47"/>
<accession>A0A7W7WE47</accession>
<sequence length="35" mass="3845">MISRYVEVEAADLDKLLRVVRIRPACAALGIHPAP</sequence>
<evidence type="ECO:0000313" key="2">
    <source>
        <dbReference type="Proteomes" id="UP000534286"/>
    </source>
</evidence>